<dbReference type="PANTHER" id="PTHR43788:SF6">
    <property type="entry name" value="DNA HELICASE B"/>
    <property type="match status" value="1"/>
</dbReference>
<proteinExistence type="predicted"/>
<feature type="region of interest" description="Disordered" evidence="3">
    <location>
        <begin position="1055"/>
        <end position="1080"/>
    </location>
</feature>
<dbReference type="GO" id="GO:0003678">
    <property type="term" value="F:DNA helicase activity"/>
    <property type="evidence" value="ECO:0007669"/>
    <property type="project" value="UniProtKB-ARBA"/>
</dbReference>
<feature type="compositionally biased region" description="Polar residues" evidence="3">
    <location>
        <begin position="1055"/>
        <end position="1071"/>
    </location>
</feature>
<dbReference type="RefSeq" id="WP_353685425.1">
    <property type="nucleotide sequence ID" value="NZ_CP144374.1"/>
</dbReference>
<dbReference type="InterPro" id="IPR050534">
    <property type="entry name" value="Coronavir_polyprotein_1ab"/>
</dbReference>
<dbReference type="NCBIfam" id="NF041492">
    <property type="entry name" value="MobF"/>
    <property type="match status" value="1"/>
</dbReference>
<reference evidence="5" key="1">
    <citation type="submission" date="2024-01" db="EMBL/GenBank/DDBJ databases">
        <title>The first autotrophic representatives of the genus Thermodesulfovibrio.</title>
        <authorList>
            <person name="Maltseva A.I."/>
            <person name="Elcheninov A.G."/>
            <person name="Kublanov I.V."/>
            <person name="Lebedinsky A.V."/>
            <person name="Frolov E.N."/>
        </authorList>
    </citation>
    <scope>NUCLEOTIDE SEQUENCE</scope>
    <source>
        <strain evidence="5">3462-1</strain>
    </source>
</reference>
<keyword evidence="2" id="KW-0067">ATP-binding</keyword>
<dbReference type="EMBL" id="CP144374">
    <property type="protein sequence ID" value="XCH47764.1"/>
    <property type="molecule type" value="Genomic_DNA"/>
</dbReference>
<keyword evidence="1" id="KW-0547">Nucleotide-binding</keyword>
<dbReference type="GO" id="GO:0005524">
    <property type="term" value="F:ATP binding"/>
    <property type="evidence" value="ECO:0007669"/>
    <property type="project" value="UniProtKB-KW"/>
</dbReference>
<dbReference type="AlphaFoldDB" id="A0AAU8GZG1"/>
<sequence>MVTIGHVYASMTDYAKDNYYLRDETTGKISEPEKIGEGWKYFGDVRVRIDEGVYKALKNGCSPVNGEQLVKVGVNGEHRPGWDIVFAPHKSFSVYAMTSPENRQLVQKIHDMAVADTLNYLEKNLIQVKQTHDGVTMPTKTGNMVAVKVDHTVNREGDVNIHSHVVIFNMAYNENTGKWQALHSDAFHSDVLQRVYENQLAYHAKQVGLPVAFELSQSGKSEYTTIAGISQEVIEAHSQRVVEIKEYLEKNMVELQKRYPDASMGELKRIATIETRPEKIPMTMEQILQRFEQNNQTIGITTQDILLGVERAKEQMKEYIPMTAYEMAKTAADAITEHQSVFSQQDLVKTTVNLSRGDVSVHDIMATINDMKDIVMLKSSELVKNGGRVYTDAIYTTLEVQKAEKDTIRIARSMQSDIVMSKEDVSSFITQKEAEGVKYTESQKEAIEHILTSENGVILVQGDAGTGKSTAMAAVREKLESMGYTVRGFAPTGKATEELRINAGVEKSQTLHSFLHGYKPTTSPPVVADKEEYARMASRLSEKEWEKLRQPVSEKDLQNAIKGSWFKDTHLKYDSEIKVMTVKAEKSLWDVWKNRVMNEFRNFKNEILSKIGMQSTYREVNREYMVYTKYSDGTIHAALQKTHWEVDRKGNVSYTSTTYHQNGDIYVFQKSTIGGVTRETSTLYRNPANVITKGKEVWILDEASMVGSKQMHELLKIAKEQNVKVVLIGDVKQLQAIEQGRVFKDLQERAGLKIVEMKDLVRQQEENYKATVKDFSEKRFDEAFRKLENKGRIVEIADKNDRITAIVRDYIASPKDTIVVTALNADKAWLNSAIHAELQKQGVVDSKEYTFTVRESKNLSAPDKLLSQNYQVGDVVISSKAGLMGRAGTEGKVIEVDYQNHRITAITKDGKTYQIDLRRDGDKLAVYAEKEQSFAKGERIVFQKNDRGLEVKNGQVGELKSIDADGRVTVKMQDGTEKKFNLVTQYNYIDRGYAVTAYKSQGQTAERVIYHADTEKGVNYNEAYVALTRGKTDIRIYTDSKERFTEQMKNEVTKSSTLDYAKETSCQTEKGYSSGRDREL</sequence>
<gene>
    <name evidence="5" type="primary">mobF</name>
    <name evidence="5" type="ORF">V4D31_05275</name>
</gene>
<dbReference type="SUPFAM" id="SSF52540">
    <property type="entry name" value="P-loop containing nucleoside triphosphate hydrolases"/>
    <property type="match status" value="2"/>
</dbReference>
<dbReference type="SUPFAM" id="SSF55464">
    <property type="entry name" value="Origin of replication-binding domain, RBD-like"/>
    <property type="match status" value="1"/>
</dbReference>
<name>A0AAU8GZG1_9BACT</name>
<dbReference type="InterPro" id="IPR027417">
    <property type="entry name" value="P-loop_NTPase"/>
</dbReference>
<dbReference type="Pfam" id="PF08751">
    <property type="entry name" value="TrwC"/>
    <property type="match status" value="1"/>
</dbReference>
<evidence type="ECO:0000313" key="5">
    <source>
        <dbReference type="EMBL" id="XCH47764.1"/>
    </source>
</evidence>
<dbReference type="InterPro" id="IPR014862">
    <property type="entry name" value="TrwC"/>
</dbReference>
<dbReference type="Gene3D" id="3.40.50.300">
    <property type="entry name" value="P-loop containing nucleotide triphosphate hydrolases"/>
    <property type="match status" value="3"/>
</dbReference>
<evidence type="ECO:0000256" key="1">
    <source>
        <dbReference type="ARBA" id="ARBA00022741"/>
    </source>
</evidence>
<dbReference type="KEGG" id="tob:V4D31_05275"/>
<dbReference type="Pfam" id="PF13604">
    <property type="entry name" value="AAA_30"/>
    <property type="match status" value="2"/>
</dbReference>
<dbReference type="CDD" id="cd18809">
    <property type="entry name" value="SF1_C_RecD"/>
    <property type="match status" value="1"/>
</dbReference>
<evidence type="ECO:0000259" key="4">
    <source>
        <dbReference type="Pfam" id="PF08751"/>
    </source>
</evidence>
<accession>A0AAU8GZG1</accession>
<evidence type="ECO:0000256" key="3">
    <source>
        <dbReference type="SAM" id="MobiDB-lite"/>
    </source>
</evidence>
<dbReference type="PANTHER" id="PTHR43788">
    <property type="entry name" value="DNA2/NAM7 HELICASE FAMILY MEMBER"/>
    <property type="match status" value="1"/>
</dbReference>
<protein>
    <submittedName>
        <fullName evidence="5">MobF family relaxase</fullName>
    </submittedName>
</protein>
<evidence type="ECO:0000256" key="2">
    <source>
        <dbReference type="ARBA" id="ARBA00022840"/>
    </source>
</evidence>
<feature type="domain" description="TrwC relaxase" evidence="4">
    <location>
        <begin position="8"/>
        <end position="294"/>
    </location>
</feature>
<organism evidence="5">
    <name type="scientific">Thermodesulfovibrio obliviosus</name>
    <dbReference type="NCBI Taxonomy" id="3118332"/>
    <lineage>
        <taxon>Bacteria</taxon>
        <taxon>Pseudomonadati</taxon>
        <taxon>Nitrospirota</taxon>
        <taxon>Thermodesulfovibrionia</taxon>
        <taxon>Thermodesulfovibrionales</taxon>
        <taxon>Thermodesulfovibrionaceae</taxon>
        <taxon>Thermodesulfovibrio</taxon>
    </lineage>
</organism>